<dbReference type="Pfam" id="PF07811">
    <property type="entry name" value="TadE"/>
    <property type="match status" value="1"/>
</dbReference>
<evidence type="ECO:0000256" key="1">
    <source>
        <dbReference type="SAM" id="Phobius"/>
    </source>
</evidence>
<gene>
    <name evidence="3" type="ORF">SAMN06295987_101872</name>
</gene>
<evidence type="ECO:0000313" key="3">
    <source>
        <dbReference type="EMBL" id="SLJ88772.1"/>
    </source>
</evidence>
<keyword evidence="1" id="KW-1133">Transmembrane helix</keyword>
<keyword evidence="4" id="KW-1185">Reference proteome</keyword>
<keyword evidence="1" id="KW-0812">Transmembrane</keyword>
<dbReference type="Proteomes" id="UP000190989">
    <property type="component" value="Unassembled WGS sequence"/>
</dbReference>
<evidence type="ECO:0000313" key="4">
    <source>
        <dbReference type="Proteomes" id="UP000190989"/>
    </source>
</evidence>
<reference evidence="4" key="1">
    <citation type="submission" date="2017-02" db="EMBL/GenBank/DDBJ databases">
        <authorList>
            <person name="Varghese N."/>
            <person name="Submissions S."/>
        </authorList>
    </citation>
    <scope>NUCLEOTIDE SEQUENCE [LARGE SCALE GENOMIC DNA]</scope>
    <source>
        <strain evidence="4">SM117</strain>
    </source>
</reference>
<keyword evidence="1" id="KW-0472">Membrane</keyword>
<feature type="transmembrane region" description="Helical" evidence="1">
    <location>
        <begin position="21"/>
        <end position="41"/>
    </location>
</feature>
<accession>A0A1U6GZ03</accession>
<organism evidence="3 4">
    <name type="scientific">Novosphingobium mathurense</name>
    <dbReference type="NCBI Taxonomy" id="428990"/>
    <lineage>
        <taxon>Bacteria</taxon>
        <taxon>Pseudomonadati</taxon>
        <taxon>Pseudomonadota</taxon>
        <taxon>Alphaproteobacteria</taxon>
        <taxon>Sphingomonadales</taxon>
        <taxon>Sphingomonadaceae</taxon>
        <taxon>Novosphingobium</taxon>
    </lineage>
</organism>
<dbReference type="STRING" id="428990.SAMN06295987_101872"/>
<dbReference type="EMBL" id="FVZE01000001">
    <property type="protein sequence ID" value="SLJ88772.1"/>
    <property type="molecule type" value="Genomic_DNA"/>
</dbReference>
<protein>
    <submittedName>
        <fullName evidence="3">TadE-like protein</fullName>
    </submittedName>
</protein>
<feature type="domain" description="TadE-like" evidence="2">
    <location>
        <begin position="13"/>
        <end position="55"/>
    </location>
</feature>
<dbReference type="AlphaFoldDB" id="A0A1U6GZ03"/>
<proteinExistence type="predicted"/>
<dbReference type="RefSeq" id="WP_054947861.1">
    <property type="nucleotide sequence ID" value="NZ_FVZE01000001.1"/>
</dbReference>
<name>A0A1U6GZ03_9SPHN</name>
<evidence type="ECO:0000259" key="2">
    <source>
        <dbReference type="Pfam" id="PF07811"/>
    </source>
</evidence>
<dbReference type="InterPro" id="IPR012495">
    <property type="entry name" value="TadE-like_dom"/>
</dbReference>
<sequence>MKRLLELVRDQNGASAAEFALVLPILLIALIGTIDVGLYAWNINQAEKATQTGARWAVATDMVASGLKTYSFAVSGGVPQGTVVDQTAFPGVTCQSNGTTASCTCASGGTCNFPLTADNAAFGRLVTRMAQIDSDITASNVVVTYAWSGLGFSGDPNGPDVAPLTTVSLRNMTYTPLTTLLFQVSVPLPSFAYALTMEDGSGTVSN</sequence>